<reference evidence="15" key="1">
    <citation type="submission" date="2023-03" db="EMBL/GenBank/DDBJ databases">
        <authorList>
            <person name="Pothier F. J."/>
        </authorList>
    </citation>
    <scope>NUCLEOTIDE SEQUENCE</scope>
    <source>
        <strain evidence="15">DAPP-PG 215</strain>
    </source>
</reference>
<comment type="pathway">
    <text evidence="1">Cofactor biosynthesis; molybdopterin biosynthesis.</text>
</comment>
<comment type="similarity">
    <text evidence="2">Belongs to the HesA/MoeB/ThiF family.</text>
</comment>
<dbReference type="PANTHER" id="PTHR10953">
    <property type="entry name" value="UBIQUITIN-ACTIVATING ENZYME E1"/>
    <property type="match status" value="1"/>
</dbReference>
<evidence type="ECO:0000256" key="7">
    <source>
        <dbReference type="ARBA" id="ARBA00055169"/>
    </source>
</evidence>
<evidence type="ECO:0000313" key="16">
    <source>
        <dbReference type="Proteomes" id="UP001177000"/>
    </source>
</evidence>
<dbReference type="NCBIfam" id="NF004281">
    <property type="entry name" value="PRK05690.1"/>
    <property type="match status" value="1"/>
</dbReference>
<dbReference type="GO" id="GO:0005829">
    <property type="term" value="C:cytosol"/>
    <property type="evidence" value="ECO:0007669"/>
    <property type="project" value="TreeGrafter"/>
</dbReference>
<dbReference type="CDD" id="cd00757">
    <property type="entry name" value="ThiF_MoeB_HesA_family"/>
    <property type="match status" value="1"/>
</dbReference>
<keyword evidence="5" id="KW-0067">ATP-binding</keyword>
<feature type="domain" description="THIF-type NAD/FAD binding fold" evidence="14">
    <location>
        <begin position="13"/>
        <end position="248"/>
    </location>
</feature>
<dbReference type="PANTHER" id="PTHR10953:SF194">
    <property type="entry name" value="MOLYBDOPTERIN-SYNTHASE ADENYLYLTRANSFERASE"/>
    <property type="match status" value="1"/>
</dbReference>
<dbReference type="FunFam" id="3.40.50.720:FF:000033">
    <property type="entry name" value="Adenylyltransferase and sulfurtransferase MOCS3"/>
    <property type="match status" value="1"/>
</dbReference>
<dbReference type="InterPro" id="IPR000594">
    <property type="entry name" value="ThiF_NAD_FAD-bd"/>
</dbReference>
<keyword evidence="3" id="KW-0808">Transferase</keyword>
<dbReference type="SUPFAM" id="SSF69572">
    <property type="entry name" value="Activating enzymes of the ubiquitin-like proteins"/>
    <property type="match status" value="1"/>
</dbReference>
<evidence type="ECO:0000256" key="5">
    <source>
        <dbReference type="ARBA" id="ARBA00022840"/>
    </source>
</evidence>
<accession>A0AAV1BHX7</accession>
<evidence type="ECO:0000256" key="10">
    <source>
        <dbReference type="ARBA" id="ARBA00073635"/>
    </source>
</evidence>
<sequence>MQAVLSDQELLRYSRQILLQHVDIDGQLRLKQSRALVVGMGGLGSPVALYLAAAGVGELHLADFDHVDLSNLQRQIIHDTQSIGQAKVDSAMARLAAINPQIKLIAHRAALDADSLSAAVQAVDLVLDCSDNFATREAVNAACVAAGKPLVSGAAIRLEGQLSVFDPRRAESPCYHCLYGHGSETELTCSEAGVIGPLVGLVGSLQALEALKLLAGFGEPMVGRLLLIDALNTRFRELKVKRDPACSVCGPVTGHGEHA</sequence>
<name>A0AAV1BHX7_PSEUB</name>
<dbReference type="GO" id="GO:0004792">
    <property type="term" value="F:thiosulfate-cyanide sulfurtransferase activity"/>
    <property type="evidence" value="ECO:0007669"/>
    <property type="project" value="TreeGrafter"/>
</dbReference>
<evidence type="ECO:0000256" key="2">
    <source>
        <dbReference type="ARBA" id="ARBA00009919"/>
    </source>
</evidence>
<comment type="catalytic activity">
    <reaction evidence="6">
        <text>[molybdopterin-synthase sulfur-carrier protein]-C-terminal Gly-Gly + ATP + H(+) = [molybdopterin-synthase sulfur-carrier protein]-C-terminal Gly-Gly-AMP + diphosphate</text>
        <dbReference type="Rhea" id="RHEA:43616"/>
        <dbReference type="Rhea" id="RHEA-COMP:12159"/>
        <dbReference type="Rhea" id="RHEA-COMP:12202"/>
        <dbReference type="ChEBI" id="CHEBI:15378"/>
        <dbReference type="ChEBI" id="CHEBI:30616"/>
        <dbReference type="ChEBI" id="CHEBI:33019"/>
        <dbReference type="ChEBI" id="CHEBI:90618"/>
        <dbReference type="ChEBI" id="CHEBI:90778"/>
        <dbReference type="EC" id="2.7.7.80"/>
    </reaction>
</comment>
<dbReference type="EMBL" id="OX458335">
    <property type="protein sequence ID" value="CAI8775208.1"/>
    <property type="molecule type" value="Genomic_DNA"/>
</dbReference>
<evidence type="ECO:0000256" key="4">
    <source>
        <dbReference type="ARBA" id="ARBA00022741"/>
    </source>
</evidence>
<evidence type="ECO:0000256" key="11">
    <source>
        <dbReference type="ARBA" id="ARBA00075110"/>
    </source>
</evidence>
<keyword evidence="15" id="KW-0548">Nucleotidyltransferase</keyword>
<dbReference type="InterPro" id="IPR045886">
    <property type="entry name" value="ThiF/MoeB/HesA"/>
</dbReference>
<comment type="function">
    <text evidence="7">Catalyzes the adenylation by ATP of the carboxyl group of the C-terminal glycine of sulfur carrier protein MoaD.</text>
</comment>
<dbReference type="Pfam" id="PF00899">
    <property type="entry name" value="ThiF"/>
    <property type="match status" value="1"/>
</dbReference>
<gene>
    <name evidence="15" type="primary">moeB:thiF</name>
    <name evidence="15" type="ORF">DAPPPG215_05595</name>
</gene>
<evidence type="ECO:0000256" key="3">
    <source>
        <dbReference type="ARBA" id="ARBA00022679"/>
    </source>
</evidence>
<evidence type="ECO:0000256" key="13">
    <source>
        <dbReference type="ARBA" id="ARBA00078531"/>
    </source>
</evidence>
<dbReference type="Gene3D" id="3.40.50.720">
    <property type="entry name" value="NAD(P)-binding Rossmann-like Domain"/>
    <property type="match status" value="1"/>
</dbReference>
<keyword evidence="4" id="KW-0547">Nucleotide-binding</keyword>
<evidence type="ECO:0000259" key="14">
    <source>
        <dbReference type="Pfam" id="PF00899"/>
    </source>
</evidence>
<evidence type="ECO:0000256" key="8">
    <source>
        <dbReference type="ARBA" id="ARBA00063809"/>
    </source>
</evidence>
<dbReference type="EC" id="2.7.7.80" evidence="9"/>
<dbReference type="GO" id="GO:0061605">
    <property type="term" value="F:molybdopterin-synthase adenylyltransferase activity"/>
    <property type="evidence" value="ECO:0007669"/>
    <property type="project" value="UniProtKB-EC"/>
</dbReference>
<evidence type="ECO:0000313" key="15">
    <source>
        <dbReference type="EMBL" id="CAI8775208.1"/>
    </source>
</evidence>
<dbReference type="Proteomes" id="UP001177000">
    <property type="component" value="Chromosome"/>
</dbReference>
<dbReference type="GO" id="GO:0008641">
    <property type="term" value="F:ubiquitin-like modifier activating enzyme activity"/>
    <property type="evidence" value="ECO:0007669"/>
    <property type="project" value="InterPro"/>
</dbReference>
<dbReference type="InterPro" id="IPR035985">
    <property type="entry name" value="Ubiquitin-activating_enz"/>
</dbReference>
<evidence type="ECO:0000256" key="1">
    <source>
        <dbReference type="ARBA" id="ARBA00005046"/>
    </source>
</evidence>
<protein>
    <recommendedName>
        <fullName evidence="10">Molybdopterin-synthase adenylyltransferase</fullName>
        <ecNumber evidence="9">2.7.7.80</ecNumber>
    </recommendedName>
    <alternativeName>
        <fullName evidence="13">MoaD protein adenylase</fullName>
    </alternativeName>
    <alternativeName>
        <fullName evidence="11">Molybdopterin-converting factor subunit 1 adenylase</fullName>
    </alternativeName>
    <alternativeName>
        <fullName evidence="12">Sulfur carrier protein MoaD adenylyltransferase</fullName>
    </alternativeName>
</protein>
<evidence type="ECO:0000256" key="6">
    <source>
        <dbReference type="ARBA" id="ARBA00052218"/>
    </source>
</evidence>
<comment type="subunit">
    <text evidence="8">Homodimer. Forms a stable heterotetrameric complex of 2 MoeB and 2 MoaD during adenylation of MoaD.</text>
</comment>
<evidence type="ECO:0000256" key="9">
    <source>
        <dbReference type="ARBA" id="ARBA00066884"/>
    </source>
</evidence>
<evidence type="ECO:0000256" key="12">
    <source>
        <dbReference type="ARBA" id="ARBA00075328"/>
    </source>
</evidence>
<dbReference type="AlphaFoldDB" id="A0AAV1BHX7"/>
<dbReference type="GO" id="GO:0005524">
    <property type="term" value="F:ATP binding"/>
    <property type="evidence" value="ECO:0007669"/>
    <property type="project" value="UniProtKB-KW"/>
</dbReference>
<dbReference type="GO" id="GO:0008146">
    <property type="term" value="F:sulfotransferase activity"/>
    <property type="evidence" value="ECO:0007669"/>
    <property type="project" value="TreeGrafter"/>
</dbReference>
<proteinExistence type="inferred from homology"/>
<organism evidence="15 16">
    <name type="scientific">Pseudomonas syringae pv. tomato</name>
    <dbReference type="NCBI Taxonomy" id="323"/>
    <lineage>
        <taxon>Bacteria</taxon>
        <taxon>Pseudomonadati</taxon>
        <taxon>Pseudomonadota</taxon>
        <taxon>Gammaproteobacteria</taxon>
        <taxon>Pseudomonadales</taxon>
        <taxon>Pseudomonadaceae</taxon>
        <taxon>Pseudomonas</taxon>
    </lineage>
</organism>